<dbReference type="EMBL" id="JAMZEG020000001">
    <property type="protein sequence ID" value="MDE8601537.1"/>
    <property type="molecule type" value="Genomic_DNA"/>
</dbReference>
<name>A0ABT5W9N9_9GAMM</name>
<comment type="caution">
    <text evidence="1">The sequence shown here is derived from an EMBL/GenBank/DDBJ whole genome shotgun (WGS) entry which is preliminary data.</text>
</comment>
<organism evidence="1 2">
    <name type="scientific">Marinomonas maritima</name>
    <dbReference type="NCBI Taxonomy" id="2940935"/>
    <lineage>
        <taxon>Bacteria</taxon>
        <taxon>Pseudomonadati</taxon>
        <taxon>Pseudomonadota</taxon>
        <taxon>Gammaproteobacteria</taxon>
        <taxon>Oceanospirillales</taxon>
        <taxon>Oceanospirillaceae</taxon>
        <taxon>Marinomonas</taxon>
    </lineage>
</organism>
<proteinExistence type="predicted"/>
<reference evidence="1" key="1">
    <citation type="submission" date="2023-01" db="EMBL/GenBank/DDBJ databases">
        <title>Psychroserpens sp. MSW6 and Marinomonas sp. RSW2, isolated from seawater.</title>
        <authorList>
            <person name="Kristyanto S."/>
            <person name="Jung J."/>
            <person name="Kim J.M."/>
            <person name="Jeon C.O."/>
        </authorList>
    </citation>
    <scope>NUCLEOTIDE SEQUENCE</scope>
    <source>
        <strain evidence="1">RSW2</strain>
    </source>
</reference>
<evidence type="ECO:0000313" key="2">
    <source>
        <dbReference type="Proteomes" id="UP001139522"/>
    </source>
</evidence>
<evidence type="ECO:0000313" key="1">
    <source>
        <dbReference type="EMBL" id="MDE8601537.1"/>
    </source>
</evidence>
<accession>A0ABT5W9N9</accession>
<protein>
    <submittedName>
        <fullName evidence="1">Uncharacterized protein</fullName>
    </submittedName>
</protein>
<sequence length="52" mass="6021">MILYSKRSLTNETTRREPDSFLHQKNRWYDANANSADSVDHVSVILTNEKAP</sequence>
<keyword evidence="2" id="KW-1185">Reference proteome</keyword>
<dbReference type="Proteomes" id="UP001139522">
    <property type="component" value="Unassembled WGS sequence"/>
</dbReference>
<gene>
    <name evidence="1" type="ORF">M3I01_001160</name>
</gene>